<organism evidence="1 2">
    <name type="scientific">Rodentolepis nana</name>
    <name type="common">Dwarf tapeworm</name>
    <name type="synonym">Hymenolepis nana</name>
    <dbReference type="NCBI Taxonomy" id="102285"/>
    <lineage>
        <taxon>Eukaryota</taxon>
        <taxon>Metazoa</taxon>
        <taxon>Spiralia</taxon>
        <taxon>Lophotrochozoa</taxon>
        <taxon>Platyhelminthes</taxon>
        <taxon>Cestoda</taxon>
        <taxon>Eucestoda</taxon>
        <taxon>Cyclophyllidea</taxon>
        <taxon>Hymenolepididae</taxon>
        <taxon>Rodentolepis</taxon>
    </lineage>
</organism>
<gene>
    <name evidence="1" type="ORF">HNAJ_LOCUS12871</name>
</gene>
<dbReference type="EMBL" id="UZAE01014741">
    <property type="protein sequence ID" value="VDO14320.1"/>
    <property type="molecule type" value="Genomic_DNA"/>
</dbReference>
<dbReference type="Proteomes" id="UP000278807">
    <property type="component" value="Unassembled WGS sequence"/>
</dbReference>
<evidence type="ECO:0000313" key="2">
    <source>
        <dbReference type="Proteomes" id="UP000278807"/>
    </source>
</evidence>
<sequence>MEVFVAYSRHLHHLFLLHLQPRSWRLRHHCLLPHLKPRRNLTDSHCACCYAESCQLGSDKVQVALYRDFRYLWLCLHMSPDESFQ</sequence>
<accession>A0A3P7SY72</accession>
<evidence type="ECO:0000313" key="1">
    <source>
        <dbReference type="EMBL" id="VDO14320.1"/>
    </source>
</evidence>
<keyword evidence="2" id="KW-1185">Reference proteome</keyword>
<name>A0A3P7SY72_RODNA</name>
<proteinExistence type="predicted"/>
<protein>
    <submittedName>
        <fullName evidence="1">Uncharacterized protein</fullName>
    </submittedName>
</protein>
<reference evidence="1 2" key="1">
    <citation type="submission" date="2018-11" db="EMBL/GenBank/DDBJ databases">
        <authorList>
            <consortium name="Pathogen Informatics"/>
        </authorList>
    </citation>
    <scope>NUCLEOTIDE SEQUENCE [LARGE SCALE GENOMIC DNA]</scope>
</reference>
<dbReference type="AlphaFoldDB" id="A0A3P7SY72"/>